<gene>
    <name evidence="3" type="ORF">I8J32_006820</name>
</gene>
<dbReference type="AlphaFoldDB" id="A0A974Y194"/>
<accession>A0A974Y194</accession>
<dbReference type="Gene3D" id="3.30.70.100">
    <property type="match status" value="1"/>
</dbReference>
<dbReference type="Pfam" id="PF00403">
    <property type="entry name" value="HMA"/>
    <property type="match status" value="1"/>
</dbReference>
<sequence length="109" mass="11922">MIRFRLLIAALLLGLSPLASATTIEMDVNGLVCGFCAQGIEKTFRALPATEGVYVSLEHRLVAVKLKDGSDIDDVTLRKALTDAGYTLVAIHRTQHSLDEIRQRVKADD</sequence>
<organism evidence="3 4">
    <name type="scientific">Agrilutibacter solisilvae</name>
    <dbReference type="NCBI Taxonomy" id="2763317"/>
    <lineage>
        <taxon>Bacteria</taxon>
        <taxon>Pseudomonadati</taxon>
        <taxon>Pseudomonadota</taxon>
        <taxon>Gammaproteobacteria</taxon>
        <taxon>Lysobacterales</taxon>
        <taxon>Lysobacteraceae</taxon>
        <taxon>Agrilutibacter</taxon>
    </lineage>
</organism>
<dbReference type="EMBL" id="CP071518">
    <property type="protein sequence ID" value="QSX79556.1"/>
    <property type="molecule type" value="Genomic_DNA"/>
</dbReference>
<evidence type="ECO:0000259" key="2">
    <source>
        <dbReference type="PROSITE" id="PS50846"/>
    </source>
</evidence>
<protein>
    <submittedName>
        <fullName evidence="3">Heavy-metal-associated domain-containing protein</fullName>
    </submittedName>
</protein>
<dbReference type="KEGG" id="lsf:I8J32_006820"/>
<dbReference type="RefSeq" id="WP_200616338.1">
    <property type="nucleotide sequence ID" value="NZ_CP071518.1"/>
</dbReference>
<dbReference type="InterPro" id="IPR006121">
    <property type="entry name" value="HMA_dom"/>
</dbReference>
<feature type="chain" id="PRO_5037685922" evidence="1">
    <location>
        <begin position="22"/>
        <end position="109"/>
    </location>
</feature>
<feature type="signal peptide" evidence="1">
    <location>
        <begin position="1"/>
        <end position="21"/>
    </location>
</feature>
<dbReference type="GO" id="GO:0046872">
    <property type="term" value="F:metal ion binding"/>
    <property type="evidence" value="ECO:0007669"/>
    <property type="project" value="InterPro"/>
</dbReference>
<dbReference type="SUPFAM" id="SSF55008">
    <property type="entry name" value="HMA, heavy metal-associated domain"/>
    <property type="match status" value="1"/>
</dbReference>
<dbReference type="CDD" id="cd00371">
    <property type="entry name" value="HMA"/>
    <property type="match status" value="1"/>
</dbReference>
<name>A0A974Y194_9GAMM</name>
<keyword evidence="1" id="KW-0732">Signal</keyword>
<evidence type="ECO:0000313" key="3">
    <source>
        <dbReference type="EMBL" id="QSX79556.1"/>
    </source>
</evidence>
<dbReference type="PROSITE" id="PS50846">
    <property type="entry name" value="HMA_2"/>
    <property type="match status" value="1"/>
</dbReference>
<evidence type="ECO:0000256" key="1">
    <source>
        <dbReference type="SAM" id="SignalP"/>
    </source>
</evidence>
<evidence type="ECO:0000313" key="4">
    <source>
        <dbReference type="Proteomes" id="UP000639274"/>
    </source>
</evidence>
<proteinExistence type="predicted"/>
<reference evidence="3 4" key="1">
    <citation type="submission" date="2021-03" db="EMBL/GenBank/DDBJ databases">
        <title>Lysobacter sp. nov. isolated from soil of gangwondo yeongwol, south Korea.</title>
        <authorList>
            <person name="Kim K.R."/>
            <person name="Kim K.H."/>
            <person name="Jeon C.O."/>
        </authorList>
    </citation>
    <scope>NUCLEOTIDE SEQUENCE [LARGE SCALE GENOMIC DNA]</scope>
    <source>
        <strain evidence="3 4">R19</strain>
    </source>
</reference>
<dbReference type="InterPro" id="IPR036163">
    <property type="entry name" value="HMA_dom_sf"/>
</dbReference>
<feature type="domain" description="HMA" evidence="2">
    <location>
        <begin position="22"/>
        <end position="89"/>
    </location>
</feature>
<dbReference type="Proteomes" id="UP000639274">
    <property type="component" value="Chromosome"/>
</dbReference>
<keyword evidence="4" id="KW-1185">Reference proteome</keyword>